<dbReference type="PANTHER" id="PTHR45693">
    <property type="entry name" value="TRANSCRIPTION FACTOR TGA9"/>
    <property type="match status" value="1"/>
</dbReference>
<dbReference type="RefSeq" id="XP_056682659.1">
    <property type="nucleotide sequence ID" value="XM_056826681.1"/>
</dbReference>
<protein>
    <recommendedName>
        <fullName evidence="1">BZIP domain-containing protein</fullName>
    </recommendedName>
</protein>
<dbReference type="PANTHER" id="PTHR45693:SF9">
    <property type="entry name" value="TRANSCRIPTION FACTOR TGA9"/>
    <property type="match status" value="1"/>
</dbReference>
<evidence type="ECO:0000313" key="2">
    <source>
        <dbReference type="Proteomes" id="UP000813463"/>
    </source>
</evidence>
<evidence type="ECO:0000313" key="3">
    <source>
        <dbReference type="RefSeq" id="XP_056682659.1"/>
    </source>
</evidence>
<dbReference type="InterPro" id="IPR046347">
    <property type="entry name" value="bZIP_sf"/>
</dbReference>
<dbReference type="InterPro" id="IPR004827">
    <property type="entry name" value="bZIP"/>
</dbReference>
<sequence>MELAFGERLNLNLGTTNSIKAWLYFVTMEAQRRWGQKQCHYHSSDRSKETDHKTLRRLAQNREAARKSRLRKKVYTLRNAPYASEEIDVVREQWAKFFTRSRLIELV</sequence>
<dbReference type="GeneID" id="110781334"/>
<feature type="domain" description="BZIP" evidence="1">
    <location>
        <begin position="56"/>
        <end position="71"/>
    </location>
</feature>
<accession>A0ABM3QH33</accession>
<reference evidence="3" key="2">
    <citation type="submission" date="2025-08" db="UniProtKB">
        <authorList>
            <consortium name="RefSeq"/>
        </authorList>
    </citation>
    <scope>IDENTIFICATION</scope>
    <source>
        <tissue evidence="3">Leaf</tissue>
    </source>
</reference>
<gene>
    <name evidence="3" type="primary">LOC110781334</name>
</gene>
<dbReference type="SUPFAM" id="SSF57959">
    <property type="entry name" value="Leucine zipper domain"/>
    <property type="match status" value="1"/>
</dbReference>
<dbReference type="Pfam" id="PF00170">
    <property type="entry name" value="bZIP_1"/>
    <property type="match status" value="1"/>
</dbReference>
<dbReference type="Proteomes" id="UP000813463">
    <property type="component" value="Chromosome 4"/>
</dbReference>
<organism evidence="2 3">
    <name type="scientific">Spinacia oleracea</name>
    <name type="common">Spinach</name>
    <dbReference type="NCBI Taxonomy" id="3562"/>
    <lineage>
        <taxon>Eukaryota</taxon>
        <taxon>Viridiplantae</taxon>
        <taxon>Streptophyta</taxon>
        <taxon>Embryophyta</taxon>
        <taxon>Tracheophyta</taxon>
        <taxon>Spermatophyta</taxon>
        <taxon>Magnoliopsida</taxon>
        <taxon>eudicotyledons</taxon>
        <taxon>Gunneridae</taxon>
        <taxon>Pentapetalae</taxon>
        <taxon>Caryophyllales</taxon>
        <taxon>Chenopodiaceae</taxon>
        <taxon>Chenopodioideae</taxon>
        <taxon>Anserineae</taxon>
        <taxon>Spinacia</taxon>
    </lineage>
</organism>
<keyword evidence="2" id="KW-1185">Reference proteome</keyword>
<name>A0ABM3QH33_SPIOL</name>
<dbReference type="PROSITE" id="PS00036">
    <property type="entry name" value="BZIP_BASIC"/>
    <property type="match status" value="1"/>
</dbReference>
<proteinExistence type="predicted"/>
<reference evidence="2" key="1">
    <citation type="journal article" date="2021" name="Nat. Commun.">
        <title>Genomic analyses provide insights into spinach domestication and the genetic basis of agronomic traits.</title>
        <authorList>
            <person name="Cai X."/>
            <person name="Sun X."/>
            <person name="Xu C."/>
            <person name="Sun H."/>
            <person name="Wang X."/>
            <person name="Ge C."/>
            <person name="Zhang Z."/>
            <person name="Wang Q."/>
            <person name="Fei Z."/>
            <person name="Jiao C."/>
            <person name="Wang Q."/>
        </authorList>
    </citation>
    <scope>NUCLEOTIDE SEQUENCE [LARGE SCALE GENOMIC DNA]</scope>
    <source>
        <strain evidence="2">cv. Varoflay</strain>
    </source>
</reference>
<evidence type="ECO:0000259" key="1">
    <source>
        <dbReference type="PROSITE" id="PS00036"/>
    </source>
</evidence>
<dbReference type="Gene3D" id="1.20.5.170">
    <property type="match status" value="1"/>
</dbReference>